<proteinExistence type="inferred from homology"/>
<keyword evidence="4" id="KW-1133">Transmembrane helix</keyword>
<keyword evidence="5" id="KW-0732">Signal</keyword>
<protein>
    <submittedName>
        <fullName evidence="8">Major histocompatibility complex class I-related gene protein-like isoform X5</fullName>
    </submittedName>
</protein>
<dbReference type="AlphaFoldDB" id="A0A6P7QNT7"/>
<evidence type="ECO:0000256" key="1">
    <source>
        <dbReference type="ARBA" id="ARBA00006909"/>
    </source>
</evidence>
<dbReference type="SUPFAM" id="SSF54452">
    <property type="entry name" value="MHC antigen-recognition domain"/>
    <property type="match status" value="1"/>
</dbReference>
<organism evidence="7 8">
    <name type="scientific">Mus caroli</name>
    <name type="common">Ryukyu mouse</name>
    <name type="synonym">Ricefield mouse</name>
    <dbReference type="NCBI Taxonomy" id="10089"/>
    <lineage>
        <taxon>Eukaryota</taxon>
        <taxon>Metazoa</taxon>
        <taxon>Chordata</taxon>
        <taxon>Craniata</taxon>
        <taxon>Vertebrata</taxon>
        <taxon>Euteleostomi</taxon>
        <taxon>Mammalia</taxon>
        <taxon>Eutheria</taxon>
        <taxon>Euarchontoglires</taxon>
        <taxon>Glires</taxon>
        <taxon>Rodentia</taxon>
        <taxon>Myomorpha</taxon>
        <taxon>Muroidea</taxon>
        <taxon>Muridae</taxon>
        <taxon>Murinae</taxon>
        <taxon>Mus</taxon>
        <taxon>Mus</taxon>
    </lineage>
</organism>
<dbReference type="PRINTS" id="PR01638">
    <property type="entry name" value="MHCCLASSI"/>
</dbReference>
<dbReference type="Gene3D" id="3.30.500.10">
    <property type="entry name" value="MHC class I-like antigen recognition-like"/>
    <property type="match status" value="1"/>
</dbReference>
<dbReference type="GO" id="GO:0042605">
    <property type="term" value="F:peptide antigen binding"/>
    <property type="evidence" value="ECO:0007669"/>
    <property type="project" value="TreeGrafter"/>
</dbReference>
<reference evidence="8" key="1">
    <citation type="submission" date="2025-08" db="UniProtKB">
        <authorList>
            <consortium name="RefSeq"/>
        </authorList>
    </citation>
    <scope>IDENTIFICATION</scope>
</reference>
<evidence type="ECO:0000256" key="4">
    <source>
        <dbReference type="SAM" id="Phobius"/>
    </source>
</evidence>
<dbReference type="InterPro" id="IPR050208">
    <property type="entry name" value="MHC_class-I_related"/>
</dbReference>
<keyword evidence="4" id="KW-0472">Membrane</keyword>
<dbReference type="GO" id="GO:0002486">
    <property type="term" value="P:antigen processing and presentation of endogenous peptide antigen via MHC class I via ER pathway, TAP-independent"/>
    <property type="evidence" value="ECO:0007669"/>
    <property type="project" value="TreeGrafter"/>
</dbReference>
<keyword evidence="7" id="KW-1185">Reference proteome</keyword>
<dbReference type="InterPro" id="IPR011162">
    <property type="entry name" value="MHC_I/II-like_Ag-recog"/>
</dbReference>
<dbReference type="GO" id="GO:0005615">
    <property type="term" value="C:extracellular space"/>
    <property type="evidence" value="ECO:0007669"/>
    <property type="project" value="TreeGrafter"/>
</dbReference>
<dbReference type="InterPro" id="IPR037055">
    <property type="entry name" value="MHC_I-like_Ag-recog_sf"/>
</dbReference>
<dbReference type="Pfam" id="PF00129">
    <property type="entry name" value="MHC_I"/>
    <property type="match status" value="1"/>
</dbReference>
<accession>A0A6P7QNT7</accession>
<gene>
    <name evidence="8" type="primary">LOC110283690</name>
</gene>
<evidence type="ECO:0000256" key="3">
    <source>
        <dbReference type="RuleBase" id="RU004439"/>
    </source>
</evidence>
<feature type="chain" id="PRO_5028324961" evidence="5">
    <location>
        <begin position="18"/>
        <end position="294"/>
    </location>
</feature>
<sequence>MWALIFWLLSHPQDGGAWSHSLHYCYSAVTEPGPGVPSFSASGFLDNQPFIHYDSRSRKAKPCADWLRENAQYFTHETEVFTNRMKIFQLSLRNIQQYYNSSGTQSQRADGFHQQAGPHTLQFTYGCEMRDNRTTGHWQYGYDGRDYLTLDLDSMQYIAATFIADYTKRKWQNNEYWLEKEKTYLEKECILWLQRYLTMGGENFTRTEPLQLTTPTTGVCARGRCRPQATLLSVLAFPLFGIVLFGLICYRTQVGKEVWVSCVGRRVKSQVVNSCHRANMVTFCGIAKAGGLVG</sequence>
<dbReference type="GO" id="GO:0002476">
    <property type="term" value="P:antigen processing and presentation of endogenous peptide antigen via MHC class Ib"/>
    <property type="evidence" value="ECO:0007669"/>
    <property type="project" value="TreeGrafter"/>
</dbReference>
<comment type="similarity">
    <text evidence="1 3">Belongs to the MHC class I family.</text>
</comment>
<dbReference type="RefSeq" id="XP_029327346.1">
    <property type="nucleotide sequence ID" value="XM_029471486.1"/>
</dbReference>
<dbReference type="GO" id="GO:0001916">
    <property type="term" value="P:positive regulation of T cell mediated cytotoxicity"/>
    <property type="evidence" value="ECO:0007669"/>
    <property type="project" value="TreeGrafter"/>
</dbReference>
<evidence type="ECO:0000256" key="5">
    <source>
        <dbReference type="SAM" id="SignalP"/>
    </source>
</evidence>
<evidence type="ECO:0000259" key="6">
    <source>
        <dbReference type="Pfam" id="PF00129"/>
    </source>
</evidence>
<dbReference type="GO" id="GO:0009897">
    <property type="term" value="C:external side of plasma membrane"/>
    <property type="evidence" value="ECO:0007669"/>
    <property type="project" value="TreeGrafter"/>
</dbReference>
<dbReference type="InterPro" id="IPR011161">
    <property type="entry name" value="MHC_I-like_Ag-recog"/>
</dbReference>
<feature type="domain" description="MHC class I-like antigen recognition-like" evidence="6">
    <location>
        <begin position="19"/>
        <end position="203"/>
    </location>
</feature>
<feature type="signal peptide" evidence="5">
    <location>
        <begin position="1"/>
        <end position="17"/>
    </location>
</feature>
<evidence type="ECO:0000313" key="8">
    <source>
        <dbReference type="RefSeq" id="XP_029327346.1"/>
    </source>
</evidence>
<dbReference type="PANTHER" id="PTHR16675">
    <property type="entry name" value="MHC CLASS I-RELATED"/>
    <property type="match status" value="1"/>
</dbReference>
<dbReference type="GO" id="GO:0005102">
    <property type="term" value="F:signaling receptor binding"/>
    <property type="evidence" value="ECO:0007669"/>
    <property type="project" value="TreeGrafter"/>
</dbReference>
<dbReference type="InterPro" id="IPR001039">
    <property type="entry name" value="MHC_I_a_a1/a2"/>
</dbReference>
<evidence type="ECO:0000313" key="7">
    <source>
        <dbReference type="Proteomes" id="UP000515126"/>
    </source>
</evidence>
<dbReference type="GeneID" id="110283690"/>
<name>A0A6P7QNT7_MUSCR</name>
<dbReference type="Proteomes" id="UP000515126">
    <property type="component" value="Chromosome 17"/>
</dbReference>
<keyword evidence="2" id="KW-0325">Glycoprotein</keyword>
<keyword evidence="4" id="KW-0812">Transmembrane</keyword>
<dbReference type="GO" id="GO:0006955">
    <property type="term" value="P:immune response"/>
    <property type="evidence" value="ECO:0007669"/>
    <property type="project" value="TreeGrafter"/>
</dbReference>
<dbReference type="PANTHER" id="PTHR16675:SF250">
    <property type="entry name" value="HISTOCOMPATIBILITY 2, T REGION LOCUS 24"/>
    <property type="match status" value="1"/>
</dbReference>
<evidence type="ECO:0000256" key="2">
    <source>
        <dbReference type="ARBA" id="ARBA00023180"/>
    </source>
</evidence>
<dbReference type="FunFam" id="3.30.500.10:FF:000001">
    <property type="entry name" value="H-2 class I histocompatibility antigen, alpha chain"/>
    <property type="match status" value="1"/>
</dbReference>
<feature type="transmembrane region" description="Helical" evidence="4">
    <location>
        <begin position="229"/>
        <end position="250"/>
    </location>
</feature>